<organism evidence="1">
    <name type="scientific">Corythucha ciliata</name>
    <name type="common">Sycamore lace bug</name>
    <name type="synonym">Tingis ciliata</name>
    <dbReference type="NCBI Taxonomy" id="369451"/>
    <lineage>
        <taxon>Eukaryota</taxon>
        <taxon>Metazoa</taxon>
        <taxon>Ecdysozoa</taxon>
        <taxon>Arthropoda</taxon>
        <taxon>Hexapoda</taxon>
        <taxon>Insecta</taxon>
        <taxon>Pterygota</taxon>
        <taxon>Neoptera</taxon>
        <taxon>Paraneoptera</taxon>
        <taxon>Hemiptera</taxon>
        <taxon>Heteroptera</taxon>
        <taxon>Panheteroptera</taxon>
        <taxon>Cimicomorpha</taxon>
        <taxon>Tingidae</taxon>
        <taxon>Corythucha</taxon>
    </lineage>
</organism>
<dbReference type="PANTHER" id="PTHR11257">
    <property type="entry name" value="CHEMOSENSORY PROTEIN-RELATED"/>
    <property type="match status" value="1"/>
</dbReference>
<dbReference type="SUPFAM" id="SSF100910">
    <property type="entry name" value="Chemosensory protein Csp2"/>
    <property type="match status" value="1"/>
</dbReference>
<dbReference type="EMBL" id="MG820745">
    <property type="protein sequence ID" value="AYP30837.1"/>
    <property type="molecule type" value="mRNA"/>
</dbReference>
<name>A0A3G2YV17_CORCT</name>
<reference evidence="1" key="1">
    <citation type="submission" date="2018-01" db="EMBL/GenBank/DDBJ databases">
        <authorList>
            <person name="Yang H."/>
        </authorList>
    </citation>
    <scope>NUCLEOTIDE SEQUENCE</scope>
</reference>
<dbReference type="InterPro" id="IPR036682">
    <property type="entry name" value="OS_D_A10/PebIII_sf"/>
</dbReference>
<accession>A0A3G2YV17</accession>
<dbReference type="Pfam" id="PF03392">
    <property type="entry name" value="OS-D"/>
    <property type="match status" value="1"/>
</dbReference>
<dbReference type="InterPro" id="IPR005055">
    <property type="entry name" value="A10/PebIII"/>
</dbReference>
<sequence length="145" mass="16382">MNNFNISHPTIHSSSSKMLDTRLIILAIALLATGVWSYTSRYDNVDVEEILKNQRLYSKYFTCLTHTDASKCTTDGRELRRIVPDALATGCSKCTAQQLDSATKVIKYISEHKPEDFKKLLALYDPTGEYKRTFATKAAERGIKL</sequence>
<proteinExistence type="evidence at transcript level"/>
<protein>
    <submittedName>
        <fullName evidence="1">CSP12</fullName>
    </submittedName>
</protein>
<dbReference type="Gene3D" id="1.10.2080.10">
    <property type="entry name" value="Insect odorant-binding protein A10/Ejaculatory bulb-specific protein 3"/>
    <property type="match status" value="1"/>
</dbReference>
<dbReference type="AlphaFoldDB" id="A0A3G2YV17"/>
<evidence type="ECO:0000313" key="1">
    <source>
        <dbReference type="EMBL" id="AYP30837.1"/>
    </source>
</evidence>
<dbReference type="PANTHER" id="PTHR11257:SF13">
    <property type="entry name" value="GEO07322P1"/>
    <property type="match status" value="1"/>
</dbReference>